<sequence length="34" mass="3946">MGKFMKSGNMMLAGRCSRCNTIIENMEERHLRLS</sequence>
<gene>
    <name evidence="1" type="ORF">rCG_23576</name>
</gene>
<proteinExistence type="predicted"/>
<evidence type="ECO:0000313" key="1">
    <source>
        <dbReference type="EMBL" id="EDM14371.1"/>
    </source>
</evidence>
<protein>
    <submittedName>
        <fullName evidence="1">RCG23576</fullName>
    </submittedName>
</protein>
<name>A6KHE2_RAT</name>
<dbReference type="Proteomes" id="UP000234681">
    <property type="component" value="Chromosome 15"/>
</dbReference>
<evidence type="ECO:0000313" key="2">
    <source>
        <dbReference type="Proteomes" id="UP000234681"/>
    </source>
</evidence>
<reference evidence="1 2" key="1">
    <citation type="submission" date="2005-07" db="EMBL/GenBank/DDBJ databases">
        <authorList>
            <person name="Mural R.J."/>
            <person name="Li P.W."/>
            <person name="Adams M.D."/>
            <person name="Amanatides P.G."/>
            <person name="Baden-Tillson H."/>
            <person name="Barnstead M."/>
            <person name="Chin S.H."/>
            <person name="Dew I."/>
            <person name="Evans C.A."/>
            <person name="Ferriera S."/>
            <person name="Flanigan M."/>
            <person name="Fosler C."/>
            <person name="Glodek A."/>
            <person name="Gu Z."/>
            <person name="Holt R.A."/>
            <person name="Jennings D."/>
            <person name="Kraft C.L."/>
            <person name="Lu F."/>
            <person name="Nguyen T."/>
            <person name="Nusskern D.R."/>
            <person name="Pfannkoch C.M."/>
            <person name="Sitter C."/>
            <person name="Sutton G.G."/>
            <person name="Venter J.C."/>
            <person name="Wang Z."/>
            <person name="Woodage T."/>
            <person name="Zheng X.H."/>
            <person name="Zhong F."/>
        </authorList>
    </citation>
    <scope>NUCLEOTIDE SEQUENCE [LARGE SCALE GENOMIC DNA]</scope>
    <source>
        <strain>BN</strain>
        <strain evidence="2">Sprague-Dawley</strain>
    </source>
</reference>
<organism evidence="1 2">
    <name type="scientific">Rattus norvegicus</name>
    <name type="common">Rat</name>
    <dbReference type="NCBI Taxonomy" id="10116"/>
    <lineage>
        <taxon>Eukaryota</taxon>
        <taxon>Metazoa</taxon>
        <taxon>Chordata</taxon>
        <taxon>Craniata</taxon>
        <taxon>Vertebrata</taxon>
        <taxon>Euteleostomi</taxon>
        <taxon>Mammalia</taxon>
        <taxon>Eutheria</taxon>
        <taxon>Euarchontoglires</taxon>
        <taxon>Glires</taxon>
        <taxon>Rodentia</taxon>
        <taxon>Myomorpha</taxon>
        <taxon>Muroidea</taxon>
        <taxon>Muridae</taxon>
        <taxon>Murinae</taxon>
        <taxon>Rattus</taxon>
    </lineage>
</organism>
<dbReference type="AlphaFoldDB" id="A6KHE2"/>
<dbReference type="EMBL" id="CH474049">
    <property type="protein sequence ID" value="EDM14371.1"/>
    <property type="molecule type" value="Genomic_DNA"/>
</dbReference>
<accession>A6KHE2</accession>